<dbReference type="InterPro" id="IPR050448">
    <property type="entry name" value="OpgB/LTA_synthase_biosynth"/>
</dbReference>
<feature type="transmembrane region" description="Helical" evidence="9">
    <location>
        <begin position="86"/>
        <end position="110"/>
    </location>
</feature>
<dbReference type="SUPFAM" id="SSF53649">
    <property type="entry name" value="Alkaline phosphatase-like"/>
    <property type="match status" value="1"/>
</dbReference>
<dbReference type="Gene3D" id="3.40.720.10">
    <property type="entry name" value="Alkaline Phosphatase, subunit A"/>
    <property type="match status" value="1"/>
</dbReference>
<evidence type="ECO:0000313" key="11">
    <source>
        <dbReference type="EMBL" id="PRD57197.1"/>
    </source>
</evidence>
<dbReference type="PIRSF" id="PIRSF005091">
    <property type="entry name" value="Mmb_sulf_HI1246"/>
    <property type="match status" value="1"/>
</dbReference>
<evidence type="ECO:0000256" key="5">
    <source>
        <dbReference type="ARBA" id="ARBA00023136"/>
    </source>
</evidence>
<dbReference type="InterPro" id="IPR012160">
    <property type="entry name" value="LtaS-like"/>
</dbReference>
<dbReference type="Proteomes" id="UP000238642">
    <property type="component" value="Unassembled WGS sequence"/>
</dbReference>
<dbReference type="InterPro" id="IPR017850">
    <property type="entry name" value="Alkaline_phosphatase_core_sf"/>
</dbReference>
<feature type="transmembrane region" description="Helical" evidence="9">
    <location>
        <begin position="12"/>
        <end position="38"/>
    </location>
</feature>
<comment type="caution">
    <text evidence="11">The sequence shown here is derived from an EMBL/GenBank/DDBJ whole genome shotgun (WGS) entry which is preliminary data.</text>
</comment>
<feature type="binding site" evidence="8">
    <location>
        <position position="488"/>
    </location>
    <ligand>
        <name>Mn(2+)</name>
        <dbReference type="ChEBI" id="CHEBI:29035"/>
    </ligand>
</feature>
<reference evidence="11 12" key="1">
    <citation type="submission" date="2018-02" db="EMBL/GenBank/DDBJ databases">
        <title>The draft genome of Sphingobacterium gobiense H7.</title>
        <authorList>
            <person name="Li L."/>
            <person name="Liu L."/>
            <person name="Zhang X."/>
            <person name="Wang T."/>
            <person name="Liang L."/>
        </authorList>
    </citation>
    <scope>NUCLEOTIDE SEQUENCE [LARGE SCALE GENOMIC DNA]</scope>
    <source>
        <strain evidence="11 12">ACCC 05757</strain>
    </source>
</reference>
<sequence>MQKKLAQQSASSFFLALFCYWLLLSFLDRIAFAVAVLYKIEDIKDIGYAFLYGLKLDFSLAAYLTVLPFLVFTVQHLWLRNPVSPWILRVYVILLTFLFVAVTVANLPLYEAWGEKISKRALLLGLDTIGGVSSSVDLEMIGQAAFVAFIFLACAYCFYRSVVLPRQKYSQQPLKRTVLLFWAGAAVLFLFIRGGYVGQTLNQSSVYFSDDNKANHLAVNTYWSFFKDLTKSTKKNPYQFMDAEEAYRLCPSTQRPNVDSIEQVLTTNRPNVILIILESMVAQIFEDLGGEKDVTKGLKRLMDEGVSFRRAYAAADRSDKGMIAVLSGFPAQGPESIIQHIPKHEKLPGIGQIFDSLGYATSFYHGGHSEFYNFKSYMFAHGTQRVVDNTDFPITVQRNSWGAYDHVVAERMLEDLKEDGKPFFSIFYTLVNHEPFHLSSAYHFGNNTKANAYRSTAYYTDTMLCSFIEKIKIEPWYENTIVVVTSDHGHVYPLEKYGLERPERYHIPLFLFGGALRKEWCGKKVEDVVSQLDIAGTLAHFVGVSSTRFKYSQDLFSKNREHMAFYNANGNFGIINNDGTVSYDMLRRDIGYSTFPKDSIRLRDSLMQIAKGYYHTVFNDFLSY</sequence>
<feature type="binding site" evidence="8">
    <location>
        <position position="278"/>
    </location>
    <ligand>
        <name>Mn(2+)</name>
        <dbReference type="ChEBI" id="CHEBI:29035"/>
    </ligand>
</feature>
<accession>A0A2S9JV91</accession>
<evidence type="ECO:0000313" key="12">
    <source>
        <dbReference type="Proteomes" id="UP000238642"/>
    </source>
</evidence>
<keyword evidence="4 9" id="KW-1133">Transmembrane helix</keyword>
<dbReference type="EMBL" id="PVBS01000001">
    <property type="protein sequence ID" value="PRD57197.1"/>
    <property type="molecule type" value="Genomic_DNA"/>
</dbReference>
<evidence type="ECO:0000256" key="9">
    <source>
        <dbReference type="SAM" id="Phobius"/>
    </source>
</evidence>
<dbReference type="PANTHER" id="PTHR47371:SF3">
    <property type="entry name" value="PHOSPHOGLYCEROL TRANSFERASE I"/>
    <property type="match status" value="1"/>
</dbReference>
<dbReference type="PANTHER" id="PTHR47371">
    <property type="entry name" value="LIPOTEICHOIC ACID SYNTHASE"/>
    <property type="match status" value="1"/>
</dbReference>
<evidence type="ECO:0000256" key="2">
    <source>
        <dbReference type="ARBA" id="ARBA00022475"/>
    </source>
</evidence>
<dbReference type="RefSeq" id="WP_105724749.1">
    <property type="nucleotide sequence ID" value="NZ_PVBS01000001.1"/>
</dbReference>
<keyword evidence="12" id="KW-1185">Reference proteome</keyword>
<dbReference type="GO" id="GO:0046872">
    <property type="term" value="F:metal ion binding"/>
    <property type="evidence" value="ECO:0007669"/>
    <property type="project" value="UniProtKB-KW"/>
</dbReference>
<keyword evidence="7" id="KW-0479">Metal-binding</keyword>
<dbReference type="Pfam" id="PF00884">
    <property type="entry name" value="Sulfatase"/>
    <property type="match status" value="1"/>
</dbReference>
<gene>
    <name evidence="11" type="ORF">C5749_08350</name>
</gene>
<dbReference type="GO" id="GO:0005886">
    <property type="term" value="C:plasma membrane"/>
    <property type="evidence" value="ECO:0007669"/>
    <property type="project" value="UniProtKB-SubCell"/>
</dbReference>
<dbReference type="InterPro" id="IPR000917">
    <property type="entry name" value="Sulfatase_N"/>
</dbReference>
<dbReference type="CDD" id="cd16015">
    <property type="entry name" value="LTA_synthase"/>
    <property type="match status" value="1"/>
</dbReference>
<protein>
    <submittedName>
        <fullName evidence="11">Sulfatase</fullName>
    </submittedName>
</protein>
<feature type="active site" evidence="6">
    <location>
        <position position="318"/>
    </location>
</feature>
<keyword evidence="3 9" id="KW-0812">Transmembrane</keyword>
<feature type="transmembrane region" description="Helical" evidence="9">
    <location>
        <begin position="179"/>
        <end position="196"/>
    </location>
</feature>
<feature type="transmembrane region" description="Helical" evidence="9">
    <location>
        <begin position="58"/>
        <end position="79"/>
    </location>
</feature>
<evidence type="ECO:0000256" key="8">
    <source>
        <dbReference type="PIRSR" id="PIRSR005091-3"/>
    </source>
</evidence>
<keyword evidence="2" id="KW-1003">Cell membrane</keyword>
<evidence type="ECO:0000256" key="4">
    <source>
        <dbReference type="ARBA" id="ARBA00022989"/>
    </source>
</evidence>
<feature type="transmembrane region" description="Helical" evidence="9">
    <location>
        <begin position="140"/>
        <end position="159"/>
    </location>
</feature>
<evidence type="ECO:0000256" key="1">
    <source>
        <dbReference type="ARBA" id="ARBA00004651"/>
    </source>
</evidence>
<dbReference type="AlphaFoldDB" id="A0A2S9JV91"/>
<evidence type="ECO:0000259" key="10">
    <source>
        <dbReference type="Pfam" id="PF00884"/>
    </source>
</evidence>
<feature type="binding site" evidence="8">
    <location>
        <position position="487"/>
    </location>
    <ligand>
        <name>Mn(2+)</name>
        <dbReference type="ChEBI" id="CHEBI:29035"/>
    </ligand>
</feature>
<proteinExistence type="predicted"/>
<evidence type="ECO:0000256" key="7">
    <source>
        <dbReference type="PIRSR" id="PIRSR005091-2"/>
    </source>
</evidence>
<name>A0A2S9JV91_9SPHI</name>
<feature type="binding site" evidence="7">
    <location>
        <position position="433"/>
    </location>
    <ligand>
        <name>substrate</name>
    </ligand>
</feature>
<evidence type="ECO:0000256" key="6">
    <source>
        <dbReference type="PIRSR" id="PIRSR005091-1"/>
    </source>
</evidence>
<organism evidence="11 12">
    <name type="scientific">Sphingobacterium gobiense</name>
    <dbReference type="NCBI Taxonomy" id="1382456"/>
    <lineage>
        <taxon>Bacteria</taxon>
        <taxon>Pseudomonadati</taxon>
        <taxon>Bacteroidota</taxon>
        <taxon>Sphingobacteriia</taxon>
        <taxon>Sphingobacteriales</taxon>
        <taxon>Sphingobacteriaceae</taxon>
        <taxon>Sphingobacterium</taxon>
    </lineage>
</organism>
<keyword evidence="7" id="KW-0464">Manganese</keyword>
<evidence type="ECO:0000256" key="3">
    <source>
        <dbReference type="ARBA" id="ARBA00022692"/>
    </source>
</evidence>
<comment type="subcellular location">
    <subcellularLocation>
        <location evidence="1">Cell membrane</location>
        <topology evidence="1">Multi-pass membrane protein</topology>
    </subcellularLocation>
</comment>
<keyword evidence="5 9" id="KW-0472">Membrane</keyword>
<feature type="domain" description="Sulfatase N-terminal" evidence="10">
    <location>
        <begin position="270"/>
        <end position="543"/>
    </location>
</feature>
<dbReference type="OrthoDB" id="9777768at2"/>